<dbReference type="InterPro" id="IPR001138">
    <property type="entry name" value="Zn2Cys6_DnaBD"/>
</dbReference>
<evidence type="ECO:0000256" key="4">
    <source>
        <dbReference type="ARBA" id="ARBA00023242"/>
    </source>
</evidence>
<dbReference type="EMBL" id="BDGU01000178">
    <property type="protein sequence ID" value="GAW04106.1"/>
    <property type="molecule type" value="Genomic_DNA"/>
</dbReference>
<dbReference type="Gene3D" id="4.10.240.10">
    <property type="entry name" value="Zn(2)-C6 fungal-type DNA-binding domain"/>
    <property type="match status" value="1"/>
</dbReference>
<dbReference type="PANTHER" id="PTHR46910:SF3">
    <property type="entry name" value="HALOTOLERANCE PROTEIN 9-RELATED"/>
    <property type="match status" value="1"/>
</dbReference>
<comment type="subcellular location">
    <subcellularLocation>
        <location evidence="1">Nucleus</location>
    </subcellularLocation>
</comment>
<dbReference type="SMART" id="SM00066">
    <property type="entry name" value="GAL4"/>
    <property type="match status" value="1"/>
</dbReference>
<dbReference type="CDD" id="cd00067">
    <property type="entry name" value="GAL4"/>
    <property type="match status" value="1"/>
</dbReference>
<feature type="region of interest" description="Disordered" evidence="5">
    <location>
        <begin position="483"/>
        <end position="503"/>
    </location>
</feature>
<reference evidence="7 8" key="1">
    <citation type="submission" date="2016-08" db="EMBL/GenBank/DDBJ databases">
        <authorList>
            <consortium name="Lentinula edodes genome sequencing consortium"/>
            <person name="Sakamoto Y."/>
            <person name="Nakade K."/>
            <person name="Sato S."/>
            <person name="Yoshida Y."/>
            <person name="Miyazaki K."/>
            <person name="Natsume S."/>
            <person name="Konno N."/>
        </authorList>
    </citation>
    <scope>NUCLEOTIDE SEQUENCE [LARGE SCALE GENOMIC DNA]</scope>
    <source>
        <strain evidence="7 8">NBRC 111202</strain>
    </source>
</reference>
<feature type="domain" description="Zn(2)-C6 fungal-type" evidence="6">
    <location>
        <begin position="15"/>
        <end position="48"/>
    </location>
</feature>
<feature type="region of interest" description="Disordered" evidence="5">
    <location>
        <begin position="699"/>
        <end position="728"/>
    </location>
</feature>
<feature type="region of interest" description="Disordered" evidence="5">
    <location>
        <begin position="119"/>
        <end position="162"/>
    </location>
</feature>
<sequence length="835" mass="93024">MSTQSRDISSRSKSSCDSCRVRKVKCDSAERGGRPCSKCEASEIECKFTYTRKKRRPNLAPRSRKYGVDAVQVLVENIVSSLDDYSIPQDPESVREMLISMAKYARSLELRINHSTQATSSMTSNSTLVVSADSVSPESSTKISSESGLVSGSSDKEDSEGEQLMENFKTLSIGPQQRHFGRSSTYMFLYGSMEINGKVKSHMPLEYDLKPELWATDIWKWVPEPEEPHYTFPDDDLLWDLIKIYFEQISPYSFPLLHKPTFERAVTSGHHLSDHNFGATVLATKFCRYGIALRTSAVLSCFFILIVHNYRRCLVAFNRGLELQRTNCITFGRPPATTPNDFDVDQPAECDDEYWECSSGEQFIQPPGKPSMLSFGVHYNELLQIAGSIQRTIYAVKRPDSNQFACKHPHEQSSIEWNQRQVIKHDSALNQWLDSLPEHLRWDPHRVNPVFFSQTVILHHTFYFVQMTLHKKFVMRITQPLNYSSDSGSSPESNTTSNTSSTHKSSAYLEMRMSFPSLAVCANAARCTVNISQAHHQRGLHPLPWTLMTLPHAASVLLVALWRSKHSTGSGSAASRKELADLQRCFALLISYEKRHQAAGRIVDKFAALLRAEGLDSIPDPPHPSGMKRSRPDDLEPDLVWPTAAQSHDIVPQNGFTNRDLRTLGNRVGVPAPSWNSIPLNHEPGVSNLITTLHDIPSTEPPSTLAGLEIWADPPQSSGSNASTTGSPNGNLTINAMASSGIYGVGVTPSANALAPHVVQNQTRPLDANEVKNGLYDGFYQYIDNGGLPTTFNVAGIDPNSETGIEQLMNTPDLEDWNTFMRNVDEALFEVGLGR</sequence>
<dbReference type="Pfam" id="PF04082">
    <property type="entry name" value="Fungal_trans"/>
    <property type="match status" value="1"/>
</dbReference>
<dbReference type="InterPro" id="IPR050987">
    <property type="entry name" value="AtrR-like"/>
</dbReference>
<comment type="caution">
    <text evidence="7">The sequence shown here is derived from an EMBL/GenBank/DDBJ whole genome shotgun (WGS) entry which is preliminary data.</text>
</comment>
<dbReference type="Proteomes" id="UP000188533">
    <property type="component" value="Unassembled WGS sequence"/>
</dbReference>
<dbReference type="STRING" id="5353.A0A1Q3EA56"/>
<dbReference type="GO" id="GO:0008270">
    <property type="term" value="F:zinc ion binding"/>
    <property type="evidence" value="ECO:0007669"/>
    <property type="project" value="InterPro"/>
</dbReference>
<dbReference type="InterPro" id="IPR036864">
    <property type="entry name" value="Zn2-C6_fun-type_DNA-bd_sf"/>
</dbReference>
<dbReference type="PROSITE" id="PS50048">
    <property type="entry name" value="ZN2_CY6_FUNGAL_2"/>
    <property type="match status" value="1"/>
</dbReference>
<organism evidence="7 8">
    <name type="scientific">Lentinula edodes</name>
    <name type="common">Shiitake mushroom</name>
    <name type="synonym">Lentinus edodes</name>
    <dbReference type="NCBI Taxonomy" id="5353"/>
    <lineage>
        <taxon>Eukaryota</taxon>
        <taxon>Fungi</taxon>
        <taxon>Dikarya</taxon>
        <taxon>Basidiomycota</taxon>
        <taxon>Agaricomycotina</taxon>
        <taxon>Agaricomycetes</taxon>
        <taxon>Agaricomycetidae</taxon>
        <taxon>Agaricales</taxon>
        <taxon>Marasmiineae</taxon>
        <taxon>Omphalotaceae</taxon>
        <taxon>Lentinula</taxon>
    </lineage>
</organism>
<reference evidence="7 8" key="2">
    <citation type="submission" date="2017-02" db="EMBL/GenBank/DDBJ databases">
        <title>A genome survey and senescence transcriptome analysis in Lentinula edodes.</title>
        <authorList>
            <person name="Sakamoto Y."/>
            <person name="Nakade K."/>
            <person name="Sato S."/>
            <person name="Yoshida Y."/>
            <person name="Miyazaki K."/>
            <person name="Natsume S."/>
            <person name="Konno N."/>
        </authorList>
    </citation>
    <scope>NUCLEOTIDE SEQUENCE [LARGE SCALE GENOMIC DNA]</scope>
    <source>
        <strain evidence="7 8">NBRC 111202</strain>
    </source>
</reference>
<keyword evidence="2" id="KW-0479">Metal-binding</keyword>
<dbReference type="SUPFAM" id="SSF57701">
    <property type="entry name" value="Zn2/Cys6 DNA-binding domain"/>
    <property type="match status" value="1"/>
</dbReference>
<dbReference type="GO" id="GO:0000981">
    <property type="term" value="F:DNA-binding transcription factor activity, RNA polymerase II-specific"/>
    <property type="evidence" value="ECO:0007669"/>
    <property type="project" value="InterPro"/>
</dbReference>
<accession>A0A1Q3EA56</accession>
<evidence type="ECO:0000313" key="8">
    <source>
        <dbReference type="Proteomes" id="UP000188533"/>
    </source>
</evidence>
<protein>
    <recommendedName>
        <fullName evidence="6">Zn(2)-C6 fungal-type domain-containing protein</fullName>
    </recommendedName>
</protein>
<keyword evidence="3" id="KW-0238">DNA-binding</keyword>
<dbReference type="PROSITE" id="PS00463">
    <property type="entry name" value="ZN2_CY6_FUNGAL_1"/>
    <property type="match status" value="1"/>
</dbReference>
<dbReference type="AlphaFoldDB" id="A0A1Q3EA56"/>
<dbReference type="PANTHER" id="PTHR46910">
    <property type="entry name" value="TRANSCRIPTION FACTOR PDR1"/>
    <property type="match status" value="1"/>
</dbReference>
<evidence type="ECO:0000256" key="5">
    <source>
        <dbReference type="SAM" id="MobiDB-lite"/>
    </source>
</evidence>
<dbReference type="GO" id="GO:0005634">
    <property type="term" value="C:nucleus"/>
    <property type="evidence" value="ECO:0007669"/>
    <property type="project" value="UniProtKB-SubCell"/>
</dbReference>
<feature type="compositionally biased region" description="Polar residues" evidence="5">
    <location>
        <begin position="715"/>
        <end position="728"/>
    </location>
</feature>
<evidence type="ECO:0000256" key="3">
    <source>
        <dbReference type="ARBA" id="ARBA00023125"/>
    </source>
</evidence>
<dbReference type="CDD" id="cd12148">
    <property type="entry name" value="fungal_TF_MHR"/>
    <property type="match status" value="1"/>
</dbReference>
<dbReference type="InterPro" id="IPR007219">
    <property type="entry name" value="XnlR_reg_dom"/>
</dbReference>
<evidence type="ECO:0000256" key="2">
    <source>
        <dbReference type="ARBA" id="ARBA00022723"/>
    </source>
</evidence>
<proteinExistence type="predicted"/>
<evidence type="ECO:0000313" key="7">
    <source>
        <dbReference type="EMBL" id="GAW04106.1"/>
    </source>
</evidence>
<gene>
    <name evidence="7" type="ORF">LENED_005874</name>
</gene>
<keyword evidence="8" id="KW-1185">Reference proteome</keyword>
<dbReference type="GO" id="GO:0003677">
    <property type="term" value="F:DNA binding"/>
    <property type="evidence" value="ECO:0007669"/>
    <property type="project" value="UniProtKB-KW"/>
</dbReference>
<evidence type="ECO:0000259" key="6">
    <source>
        <dbReference type="PROSITE" id="PS50048"/>
    </source>
</evidence>
<keyword evidence="4" id="KW-0539">Nucleus</keyword>
<dbReference type="Pfam" id="PF00172">
    <property type="entry name" value="Zn_clus"/>
    <property type="match status" value="1"/>
</dbReference>
<feature type="compositionally biased region" description="Polar residues" evidence="5">
    <location>
        <begin position="119"/>
        <end position="129"/>
    </location>
</feature>
<evidence type="ECO:0000256" key="1">
    <source>
        <dbReference type="ARBA" id="ARBA00004123"/>
    </source>
</evidence>
<name>A0A1Q3EA56_LENED</name>
<feature type="compositionally biased region" description="Low complexity" evidence="5">
    <location>
        <begin position="134"/>
        <end position="153"/>
    </location>
</feature>